<reference evidence="1 2" key="1">
    <citation type="submission" date="2020-11" db="EMBL/GenBank/DDBJ databases">
        <title>Pseudomonas fulva producing VIM-24.</title>
        <authorList>
            <person name="Liu S."/>
        </authorList>
    </citation>
    <scope>NUCLEOTIDE SEQUENCE [LARGE SCALE GENOMIC DNA]</scope>
    <source>
        <strain evidence="1 2">ZDHY414</strain>
    </source>
</reference>
<proteinExistence type="predicted"/>
<organism evidence="1 2">
    <name type="scientific">Pseudomonas fulva</name>
    <dbReference type="NCBI Taxonomy" id="47880"/>
    <lineage>
        <taxon>Bacteria</taxon>
        <taxon>Pseudomonadati</taxon>
        <taxon>Pseudomonadota</taxon>
        <taxon>Gammaproteobacteria</taxon>
        <taxon>Pseudomonadales</taxon>
        <taxon>Pseudomonadaceae</taxon>
        <taxon>Pseudomonas</taxon>
    </lineage>
</organism>
<dbReference type="GeneID" id="93441505"/>
<keyword evidence="1" id="KW-0418">Kinase</keyword>
<accession>A0A2V4ID24</accession>
<name>A0A2V4ID24_9PSED</name>
<sequence>MMDSALPFCEALRGFRERAQKRLNRAEDCLQHLELIENDPDACRCLDAALSDLAHDAQRLGLLEVAHFTTSVQQILAPCCQGACLHRATLRITAACLRLLAWQLELLDTHTGRLDLDAGEQFVLLGELANAARPSLALACVTDEGAAHDCQQPDLSDKP</sequence>
<evidence type="ECO:0000313" key="2">
    <source>
        <dbReference type="Proteomes" id="UP000594430"/>
    </source>
</evidence>
<gene>
    <name evidence="1" type="ORF">IZU98_07750</name>
</gene>
<dbReference type="RefSeq" id="WP_097223522.1">
    <property type="nucleotide sequence ID" value="NZ_BQHM01000015.1"/>
</dbReference>
<dbReference type="Proteomes" id="UP000594430">
    <property type="component" value="Chromosome"/>
</dbReference>
<dbReference type="GO" id="GO:0016301">
    <property type="term" value="F:kinase activity"/>
    <property type="evidence" value="ECO:0007669"/>
    <property type="project" value="UniProtKB-KW"/>
</dbReference>
<protein>
    <submittedName>
        <fullName evidence="1">Histidine kinase</fullName>
    </submittedName>
</protein>
<dbReference type="EMBL" id="CP064946">
    <property type="protein sequence ID" value="QPH50583.1"/>
    <property type="molecule type" value="Genomic_DNA"/>
</dbReference>
<dbReference type="AlphaFoldDB" id="A0A2V4ID24"/>
<evidence type="ECO:0000313" key="1">
    <source>
        <dbReference type="EMBL" id="QPH50583.1"/>
    </source>
</evidence>
<keyword evidence="1" id="KW-0808">Transferase</keyword>